<gene>
    <name evidence="7" type="ORF">QO005_002573</name>
</gene>
<feature type="coiled-coil region" evidence="4">
    <location>
        <begin position="342"/>
        <end position="387"/>
    </location>
</feature>
<dbReference type="PROSITE" id="PS50885">
    <property type="entry name" value="HAMP"/>
    <property type="match status" value="1"/>
</dbReference>
<reference evidence="7 8" key="1">
    <citation type="submission" date="2023-07" db="EMBL/GenBank/DDBJ databases">
        <title>Genomic Encyclopedia of Type Strains, Phase IV (KMG-IV): sequencing the most valuable type-strain genomes for metagenomic binning, comparative biology and taxonomic classification.</title>
        <authorList>
            <person name="Goeker M."/>
        </authorList>
    </citation>
    <scope>NUCLEOTIDE SEQUENCE [LARGE SCALE GENOMIC DNA]</scope>
    <source>
        <strain evidence="7 8">DSM 100301</strain>
    </source>
</reference>
<comment type="caution">
    <text evidence="7">The sequence shown here is derived from an EMBL/GenBank/DDBJ whole genome shotgun (WGS) entry which is preliminary data.</text>
</comment>
<dbReference type="CDD" id="cd06225">
    <property type="entry name" value="HAMP"/>
    <property type="match status" value="1"/>
</dbReference>
<dbReference type="SMART" id="SM00283">
    <property type="entry name" value="MA"/>
    <property type="match status" value="1"/>
</dbReference>
<dbReference type="InterPro" id="IPR004089">
    <property type="entry name" value="MCPsignal_dom"/>
</dbReference>
<feature type="domain" description="Methyl-accepting transducer" evidence="5">
    <location>
        <begin position="348"/>
        <end position="577"/>
    </location>
</feature>
<dbReference type="Gene3D" id="1.10.287.950">
    <property type="entry name" value="Methyl-accepting chemotaxis protein"/>
    <property type="match status" value="1"/>
</dbReference>
<evidence type="ECO:0000256" key="1">
    <source>
        <dbReference type="ARBA" id="ARBA00022500"/>
    </source>
</evidence>
<sequence length="616" mass="66709">MRLTISSTVTATGIALALGVMLTLGTGLETLSRLKVNGPIYQQIVDSKDLIADILPPPLYVVETYSLVNEAVLHPDMREANLQRINLLKGQYQERRDYWKGTTLPDSLKQKLQNDVLVKGDQFWSELQTNTVPALSGNDDGRLQATLATLKQRFHTHEAAVNELVDLGNTYGKERETAAAEEAALLDAVSFTLGGGLLILCLSSIVFLRRRALKPLREITAVMGEMAAGNLNTPPMHTARQDEIGDMARALAVFREAGLEKIRLEGETEEARTLSEAQRAAREAQRLQEAEALRFVLEELGAGLNRLADCNIRITLDKPFDPRFESLRQDFNNAIGTFQKTLENVLNETRQLTEQGAEMREAADNLSRRTEQQASSLEETAAALEEVASTVKASAGRARDTRQLVKDAIQSAAASSGVVTNTIAAMQRIETASSEIGTIIGVIDEIAFQTNLLALNAGVEAARAGEAGKGFAVVAQEVRELAQRSAKAAREIRTLIDRSGTEVASGVDLVEATGTALTQIQEYVARIETNIDVIATATDEQALGLQEISSAVNALDQMTQQNAAMVEETNAISQTIANGAMTLSGLVERFQLNRRATIREPGAAGGGAQHRRRQAA</sequence>
<evidence type="ECO:0000256" key="3">
    <source>
        <dbReference type="PROSITE-ProRule" id="PRU00284"/>
    </source>
</evidence>
<feature type="domain" description="HAMP" evidence="6">
    <location>
        <begin position="210"/>
        <end position="263"/>
    </location>
</feature>
<dbReference type="SUPFAM" id="SSF58104">
    <property type="entry name" value="Methyl-accepting chemotaxis protein (MCP) signaling domain"/>
    <property type="match status" value="1"/>
</dbReference>
<dbReference type="Proteomes" id="UP001235269">
    <property type="component" value="Unassembled WGS sequence"/>
</dbReference>
<dbReference type="Pfam" id="PF00672">
    <property type="entry name" value="HAMP"/>
    <property type="match status" value="1"/>
</dbReference>
<evidence type="ECO:0000256" key="2">
    <source>
        <dbReference type="ARBA" id="ARBA00029447"/>
    </source>
</evidence>
<evidence type="ECO:0000313" key="8">
    <source>
        <dbReference type="Proteomes" id="UP001235269"/>
    </source>
</evidence>
<keyword evidence="4" id="KW-0175">Coiled coil</keyword>
<dbReference type="PROSITE" id="PS50111">
    <property type="entry name" value="CHEMOTAXIS_TRANSDUC_2"/>
    <property type="match status" value="1"/>
</dbReference>
<proteinExistence type="inferred from homology"/>
<protein>
    <submittedName>
        <fullName evidence="7">Methyl-accepting chemotaxis protein</fullName>
    </submittedName>
</protein>
<evidence type="ECO:0000259" key="5">
    <source>
        <dbReference type="PROSITE" id="PS50111"/>
    </source>
</evidence>
<dbReference type="RefSeq" id="WP_307158425.1">
    <property type="nucleotide sequence ID" value="NZ_JAUSWH010000007.1"/>
</dbReference>
<keyword evidence="1" id="KW-0145">Chemotaxis</keyword>
<dbReference type="EMBL" id="JAUSWH010000007">
    <property type="protein sequence ID" value="MDQ0456232.1"/>
    <property type="molecule type" value="Genomic_DNA"/>
</dbReference>
<dbReference type="SUPFAM" id="SSF158472">
    <property type="entry name" value="HAMP domain-like"/>
    <property type="match status" value="1"/>
</dbReference>
<dbReference type="PANTHER" id="PTHR43531">
    <property type="entry name" value="PROTEIN ICFG"/>
    <property type="match status" value="1"/>
</dbReference>
<accession>A0ABU0IEW0</accession>
<dbReference type="CDD" id="cd11386">
    <property type="entry name" value="MCP_signal"/>
    <property type="match status" value="1"/>
</dbReference>
<evidence type="ECO:0000259" key="6">
    <source>
        <dbReference type="PROSITE" id="PS50885"/>
    </source>
</evidence>
<name>A0ABU0IEW0_9HYPH</name>
<keyword evidence="8" id="KW-1185">Reference proteome</keyword>
<dbReference type="InterPro" id="IPR051310">
    <property type="entry name" value="MCP_chemotaxis"/>
</dbReference>
<comment type="similarity">
    <text evidence="2">Belongs to the methyl-accepting chemotaxis (MCP) protein family.</text>
</comment>
<evidence type="ECO:0000313" key="7">
    <source>
        <dbReference type="EMBL" id="MDQ0456232.1"/>
    </source>
</evidence>
<dbReference type="InterPro" id="IPR004090">
    <property type="entry name" value="Chemotax_Me-accpt_rcpt"/>
</dbReference>
<dbReference type="SMART" id="SM00304">
    <property type="entry name" value="HAMP"/>
    <property type="match status" value="1"/>
</dbReference>
<evidence type="ECO:0000256" key="4">
    <source>
        <dbReference type="SAM" id="Coils"/>
    </source>
</evidence>
<dbReference type="PANTHER" id="PTHR43531:SF11">
    <property type="entry name" value="METHYL-ACCEPTING CHEMOTAXIS PROTEIN 3"/>
    <property type="match status" value="1"/>
</dbReference>
<dbReference type="Gene3D" id="6.10.340.10">
    <property type="match status" value="1"/>
</dbReference>
<keyword evidence="3" id="KW-0807">Transducer</keyword>
<organism evidence="7 8">
    <name type="scientific">Rhizobium paknamense</name>
    <dbReference type="NCBI Taxonomy" id="1206817"/>
    <lineage>
        <taxon>Bacteria</taxon>
        <taxon>Pseudomonadati</taxon>
        <taxon>Pseudomonadota</taxon>
        <taxon>Alphaproteobacteria</taxon>
        <taxon>Hyphomicrobiales</taxon>
        <taxon>Rhizobiaceae</taxon>
        <taxon>Rhizobium/Agrobacterium group</taxon>
        <taxon>Rhizobium</taxon>
    </lineage>
</organism>
<dbReference type="InterPro" id="IPR003660">
    <property type="entry name" value="HAMP_dom"/>
</dbReference>
<dbReference type="Pfam" id="PF00015">
    <property type="entry name" value="MCPsignal"/>
    <property type="match status" value="1"/>
</dbReference>
<dbReference type="PRINTS" id="PR00260">
    <property type="entry name" value="CHEMTRNSDUCR"/>
</dbReference>